<sequence>MKKLLNALMLLACLGLFSSCGESDSASSNEPLQKNKKLLGITVMTLANPFFVELAEAAKAEAEKHGYEVIILSGDDAEKQAKQMKDFISQKVDAIIVAPKNTLAIGEPIKAANAAEIPVFTADTGCTDPGAKVVCNVMTDNFGGGKLAAQAMIDVLPNGGKVLILDFKKAQSCLLRVDGFKEVIAEHNEAHPDKKIVIVAELDGAAAEEPSKKATEDQLNATPDLKGVFAINDLSALGAVVALKKANKLQDVKIIGFDGLRIGKEAILRGEIHADPIQFPSEIGKLTVQQILAYKNGDEVKPEILIATKLYYQEDAKNDPSLKTAK</sequence>
<evidence type="ECO:0000259" key="5">
    <source>
        <dbReference type="Pfam" id="PF13407"/>
    </source>
</evidence>
<feature type="signal peptide" evidence="4">
    <location>
        <begin position="1"/>
        <end position="18"/>
    </location>
</feature>
<organism evidence="6 7">
    <name type="scientific">Lentisphaera araneosa HTCC2155</name>
    <dbReference type="NCBI Taxonomy" id="313628"/>
    <lineage>
        <taxon>Bacteria</taxon>
        <taxon>Pseudomonadati</taxon>
        <taxon>Lentisphaerota</taxon>
        <taxon>Lentisphaeria</taxon>
        <taxon>Lentisphaerales</taxon>
        <taxon>Lentisphaeraceae</taxon>
        <taxon>Lentisphaera</taxon>
    </lineage>
</organism>
<evidence type="ECO:0000313" key="7">
    <source>
        <dbReference type="Proteomes" id="UP000004947"/>
    </source>
</evidence>
<dbReference type="SUPFAM" id="SSF53822">
    <property type="entry name" value="Periplasmic binding protein-like I"/>
    <property type="match status" value="1"/>
</dbReference>
<name>A6DJR9_9BACT</name>
<dbReference type="eggNOG" id="COG1879">
    <property type="taxonomic scope" value="Bacteria"/>
</dbReference>
<dbReference type="InterPro" id="IPR025997">
    <property type="entry name" value="SBP_2_dom"/>
</dbReference>
<dbReference type="Proteomes" id="UP000004947">
    <property type="component" value="Unassembled WGS sequence"/>
</dbReference>
<dbReference type="EMBL" id="ABCK01000006">
    <property type="protein sequence ID" value="EDM28143.1"/>
    <property type="molecule type" value="Genomic_DNA"/>
</dbReference>
<dbReference type="RefSeq" id="WP_007278136.1">
    <property type="nucleotide sequence ID" value="NZ_ABCK01000006.1"/>
</dbReference>
<keyword evidence="3 4" id="KW-0732">Signal</keyword>
<dbReference type="Pfam" id="PF13407">
    <property type="entry name" value="Peripla_BP_4"/>
    <property type="match status" value="1"/>
</dbReference>
<feature type="chain" id="PRO_5002694450" evidence="4">
    <location>
        <begin position="19"/>
        <end position="326"/>
    </location>
</feature>
<comment type="caution">
    <text evidence="6">The sequence shown here is derived from an EMBL/GenBank/DDBJ whole genome shotgun (WGS) entry which is preliminary data.</text>
</comment>
<proteinExistence type="inferred from homology"/>
<accession>A6DJR9</accession>
<dbReference type="InterPro" id="IPR028082">
    <property type="entry name" value="Peripla_BP_I"/>
</dbReference>
<dbReference type="OrthoDB" id="250606at2"/>
<dbReference type="GO" id="GO:0030246">
    <property type="term" value="F:carbohydrate binding"/>
    <property type="evidence" value="ECO:0007669"/>
    <property type="project" value="UniProtKB-ARBA"/>
</dbReference>
<dbReference type="GO" id="GO:0030313">
    <property type="term" value="C:cell envelope"/>
    <property type="evidence" value="ECO:0007669"/>
    <property type="project" value="UniProtKB-SubCell"/>
</dbReference>
<dbReference type="Gene3D" id="3.40.50.2300">
    <property type="match status" value="2"/>
</dbReference>
<evidence type="ECO:0000313" key="6">
    <source>
        <dbReference type="EMBL" id="EDM28143.1"/>
    </source>
</evidence>
<evidence type="ECO:0000256" key="3">
    <source>
        <dbReference type="ARBA" id="ARBA00022729"/>
    </source>
</evidence>
<dbReference type="AlphaFoldDB" id="A6DJR9"/>
<evidence type="ECO:0000256" key="2">
    <source>
        <dbReference type="ARBA" id="ARBA00007639"/>
    </source>
</evidence>
<dbReference type="PANTHER" id="PTHR46847">
    <property type="entry name" value="D-ALLOSE-BINDING PERIPLASMIC PROTEIN-RELATED"/>
    <property type="match status" value="1"/>
</dbReference>
<dbReference type="PROSITE" id="PS51257">
    <property type="entry name" value="PROKAR_LIPOPROTEIN"/>
    <property type="match status" value="1"/>
</dbReference>
<gene>
    <name evidence="6" type="ORF">LNTAR_12341</name>
</gene>
<comment type="subcellular location">
    <subcellularLocation>
        <location evidence="1">Cell envelope</location>
    </subcellularLocation>
</comment>
<evidence type="ECO:0000256" key="4">
    <source>
        <dbReference type="SAM" id="SignalP"/>
    </source>
</evidence>
<dbReference type="PANTHER" id="PTHR46847:SF1">
    <property type="entry name" value="D-ALLOSE-BINDING PERIPLASMIC PROTEIN-RELATED"/>
    <property type="match status" value="1"/>
</dbReference>
<feature type="domain" description="Periplasmic binding protein" evidence="5">
    <location>
        <begin position="40"/>
        <end position="298"/>
    </location>
</feature>
<dbReference type="STRING" id="313628.LNTAR_12341"/>
<keyword evidence="7" id="KW-1185">Reference proteome</keyword>
<reference evidence="6 7" key="1">
    <citation type="journal article" date="2010" name="J. Bacteriol.">
        <title>Genome sequence of Lentisphaera araneosa HTCC2155T, the type species of the order Lentisphaerales in the phylum Lentisphaerae.</title>
        <authorList>
            <person name="Thrash J.C."/>
            <person name="Cho J.C."/>
            <person name="Vergin K.L."/>
            <person name="Morris R.M."/>
            <person name="Giovannoni S.J."/>
        </authorList>
    </citation>
    <scope>NUCLEOTIDE SEQUENCE [LARGE SCALE GENOMIC DNA]</scope>
    <source>
        <strain evidence="6 7">HTCC2155</strain>
    </source>
</reference>
<protein>
    <submittedName>
        <fullName evidence="6">Periplasmic binding protein/LacI transcriptional regulator</fullName>
    </submittedName>
</protein>
<evidence type="ECO:0000256" key="1">
    <source>
        <dbReference type="ARBA" id="ARBA00004196"/>
    </source>
</evidence>
<comment type="similarity">
    <text evidence="2">Belongs to the bacterial solute-binding protein 2 family.</text>
</comment>